<comment type="caution">
    <text evidence="1">The sequence shown here is derived from an EMBL/GenBank/DDBJ whole genome shotgun (WGS) entry which is preliminary data.</text>
</comment>
<evidence type="ECO:0000313" key="1">
    <source>
        <dbReference type="EMBL" id="MBD0726004.1"/>
    </source>
</evidence>
<organism evidence="1 2">
    <name type="scientific">Flavobacterium pokkalii</name>
    <dbReference type="NCBI Taxonomy" id="1940408"/>
    <lineage>
        <taxon>Bacteria</taxon>
        <taxon>Pseudomonadati</taxon>
        <taxon>Bacteroidota</taxon>
        <taxon>Flavobacteriia</taxon>
        <taxon>Flavobacteriales</taxon>
        <taxon>Flavobacteriaceae</taxon>
        <taxon>Flavobacterium</taxon>
    </lineage>
</organism>
<name>A0ABR7UVV3_9FLAO</name>
<protein>
    <recommendedName>
        <fullName evidence="3">Transposase</fullName>
    </recommendedName>
</protein>
<dbReference type="Proteomes" id="UP000661715">
    <property type="component" value="Unassembled WGS sequence"/>
</dbReference>
<dbReference type="EMBL" id="NASZ01000020">
    <property type="protein sequence ID" value="MBD0726004.1"/>
    <property type="molecule type" value="Genomic_DNA"/>
</dbReference>
<reference evidence="1 2" key="1">
    <citation type="journal article" date="2020" name="Microbiol. Res.">
        <title>Flavobacterium pokkalii sp. nov., a novel plant growth promoting native rhizobacteria isolated from pokkali rice grown in coastal saline affected agricultural regions of southern India, Kerala.</title>
        <authorList>
            <person name="Menon R.R."/>
            <person name="Kumari S."/>
            <person name="Viver T."/>
            <person name="Rameshkumar N."/>
        </authorList>
    </citation>
    <scope>NUCLEOTIDE SEQUENCE [LARGE SCALE GENOMIC DNA]</scope>
    <source>
        <strain evidence="1 2">L1I52</strain>
    </source>
</reference>
<accession>A0ABR7UVV3</accession>
<evidence type="ECO:0000313" key="2">
    <source>
        <dbReference type="Proteomes" id="UP000661715"/>
    </source>
</evidence>
<gene>
    <name evidence="1" type="ORF">B6A10_12515</name>
</gene>
<sequence>MLLVSFLKNSKLEIRLSPDNKWKTKNFSRQITIAALVWNSLPKSRITAVNIDLNFSNFQF</sequence>
<keyword evidence="2" id="KW-1185">Reference proteome</keyword>
<evidence type="ECO:0008006" key="3">
    <source>
        <dbReference type="Google" id="ProtNLM"/>
    </source>
</evidence>
<proteinExistence type="predicted"/>